<dbReference type="Proteomes" id="UP000299102">
    <property type="component" value="Unassembled WGS sequence"/>
</dbReference>
<reference evidence="2 3" key="1">
    <citation type="journal article" date="2019" name="Commun. Biol.">
        <title>The bagworm genome reveals a unique fibroin gene that provides high tensile strength.</title>
        <authorList>
            <person name="Kono N."/>
            <person name="Nakamura H."/>
            <person name="Ohtoshi R."/>
            <person name="Tomita M."/>
            <person name="Numata K."/>
            <person name="Arakawa K."/>
        </authorList>
    </citation>
    <scope>NUCLEOTIDE SEQUENCE [LARGE SCALE GENOMIC DNA]</scope>
</reference>
<dbReference type="EMBL" id="BGZK01000332">
    <property type="protein sequence ID" value="GBP37331.1"/>
    <property type="molecule type" value="Genomic_DNA"/>
</dbReference>
<evidence type="ECO:0000313" key="2">
    <source>
        <dbReference type="EMBL" id="GBP37331.1"/>
    </source>
</evidence>
<dbReference type="AlphaFoldDB" id="A0A4C1VEN9"/>
<keyword evidence="3" id="KW-1185">Reference proteome</keyword>
<evidence type="ECO:0000313" key="3">
    <source>
        <dbReference type="Proteomes" id="UP000299102"/>
    </source>
</evidence>
<feature type="region of interest" description="Disordered" evidence="1">
    <location>
        <begin position="1"/>
        <end position="82"/>
    </location>
</feature>
<organism evidence="2 3">
    <name type="scientific">Eumeta variegata</name>
    <name type="common">Bagworm moth</name>
    <name type="synonym">Eumeta japonica</name>
    <dbReference type="NCBI Taxonomy" id="151549"/>
    <lineage>
        <taxon>Eukaryota</taxon>
        <taxon>Metazoa</taxon>
        <taxon>Ecdysozoa</taxon>
        <taxon>Arthropoda</taxon>
        <taxon>Hexapoda</taxon>
        <taxon>Insecta</taxon>
        <taxon>Pterygota</taxon>
        <taxon>Neoptera</taxon>
        <taxon>Endopterygota</taxon>
        <taxon>Lepidoptera</taxon>
        <taxon>Glossata</taxon>
        <taxon>Ditrysia</taxon>
        <taxon>Tineoidea</taxon>
        <taxon>Psychidae</taxon>
        <taxon>Oiketicinae</taxon>
        <taxon>Eumeta</taxon>
    </lineage>
</organism>
<gene>
    <name evidence="2" type="ORF">EVAR_22791_1</name>
</gene>
<accession>A0A4C1VEN9</accession>
<feature type="compositionally biased region" description="Basic and acidic residues" evidence="1">
    <location>
        <begin position="14"/>
        <end position="25"/>
    </location>
</feature>
<sequence length="82" mass="9498">MRVTSRPIGFASSRHFEKGTPDDSRPLTSRMPRPRRRRVTNRQTQAPRQPHITPRAKCHSLSGPRLVTTDYGRGRRVHRTGR</sequence>
<name>A0A4C1VEN9_EUMVA</name>
<comment type="caution">
    <text evidence="2">The sequence shown here is derived from an EMBL/GenBank/DDBJ whole genome shotgun (WGS) entry which is preliminary data.</text>
</comment>
<evidence type="ECO:0000256" key="1">
    <source>
        <dbReference type="SAM" id="MobiDB-lite"/>
    </source>
</evidence>
<proteinExistence type="predicted"/>
<protein>
    <submittedName>
        <fullName evidence="2">Uncharacterized protein</fullName>
    </submittedName>
</protein>